<proteinExistence type="predicted"/>
<evidence type="ECO:0000313" key="2">
    <source>
        <dbReference type="EMBL" id="GBP19073.1"/>
    </source>
</evidence>
<sequence>MCSTLAHCGSEPHNLNKCYGSACLSKGVSEREAGNIISAPERRPAEVIIITSGTYDSNETLSTYRSNNVDLEYVEYWVILSLNYNYFVETGTYELYYTQRKAKFCQVEVSREERMAQVHRITNLAIYGPRTRAAAGRRPGRRAAERYSPAPNQSRIGVGVTINTRSGEATYEHLDCEKAGCAWCGRRGAAHLHATC</sequence>
<feature type="region of interest" description="Disordered" evidence="1">
    <location>
        <begin position="132"/>
        <end position="152"/>
    </location>
</feature>
<reference evidence="2 3" key="1">
    <citation type="journal article" date="2019" name="Commun. Biol.">
        <title>The bagworm genome reveals a unique fibroin gene that provides high tensile strength.</title>
        <authorList>
            <person name="Kono N."/>
            <person name="Nakamura H."/>
            <person name="Ohtoshi R."/>
            <person name="Tomita M."/>
            <person name="Numata K."/>
            <person name="Arakawa K."/>
        </authorList>
    </citation>
    <scope>NUCLEOTIDE SEQUENCE [LARGE SCALE GENOMIC DNA]</scope>
</reference>
<protein>
    <submittedName>
        <fullName evidence="2">Uncharacterized protein</fullName>
    </submittedName>
</protein>
<gene>
    <name evidence="2" type="ORF">EVAR_83385_1</name>
</gene>
<comment type="caution">
    <text evidence="2">The sequence shown here is derived from an EMBL/GenBank/DDBJ whole genome shotgun (WGS) entry which is preliminary data.</text>
</comment>
<keyword evidence="3" id="KW-1185">Reference proteome</keyword>
<evidence type="ECO:0000256" key="1">
    <source>
        <dbReference type="SAM" id="MobiDB-lite"/>
    </source>
</evidence>
<dbReference type="Proteomes" id="UP000299102">
    <property type="component" value="Unassembled WGS sequence"/>
</dbReference>
<name>A0A4C1TYC3_EUMVA</name>
<dbReference type="EMBL" id="BGZK01000104">
    <property type="protein sequence ID" value="GBP19073.1"/>
    <property type="molecule type" value="Genomic_DNA"/>
</dbReference>
<dbReference type="AlphaFoldDB" id="A0A4C1TYC3"/>
<evidence type="ECO:0000313" key="3">
    <source>
        <dbReference type="Proteomes" id="UP000299102"/>
    </source>
</evidence>
<accession>A0A4C1TYC3</accession>
<organism evidence="2 3">
    <name type="scientific">Eumeta variegata</name>
    <name type="common">Bagworm moth</name>
    <name type="synonym">Eumeta japonica</name>
    <dbReference type="NCBI Taxonomy" id="151549"/>
    <lineage>
        <taxon>Eukaryota</taxon>
        <taxon>Metazoa</taxon>
        <taxon>Ecdysozoa</taxon>
        <taxon>Arthropoda</taxon>
        <taxon>Hexapoda</taxon>
        <taxon>Insecta</taxon>
        <taxon>Pterygota</taxon>
        <taxon>Neoptera</taxon>
        <taxon>Endopterygota</taxon>
        <taxon>Lepidoptera</taxon>
        <taxon>Glossata</taxon>
        <taxon>Ditrysia</taxon>
        <taxon>Tineoidea</taxon>
        <taxon>Psychidae</taxon>
        <taxon>Oiketicinae</taxon>
        <taxon>Eumeta</taxon>
    </lineage>
</organism>